<dbReference type="GO" id="GO:0046872">
    <property type="term" value="F:metal ion binding"/>
    <property type="evidence" value="ECO:0007669"/>
    <property type="project" value="UniProtKB-KW"/>
</dbReference>
<dbReference type="GO" id="GO:0005829">
    <property type="term" value="C:cytosol"/>
    <property type="evidence" value="ECO:0007669"/>
    <property type="project" value="TreeGrafter"/>
</dbReference>
<evidence type="ECO:0000256" key="4">
    <source>
        <dbReference type="ARBA" id="ARBA00023004"/>
    </source>
</evidence>
<organism evidence="6 7">
    <name type="scientific">Trachipleistophora hominis</name>
    <name type="common">Microsporidian parasite</name>
    <dbReference type="NCBI Taxonomy" id="72359"/>
    <lineage>
        <taxon>Eukaryota</taxon>
        <taxon>Fungi</taxon>
        <taxon>Fungi incertae sedis</taxon>
        <taxon>Microsporidia</taxon>
        <taxon>Pleistophoridae</taxon>
        <taxon>Trachipleistophora</taxon>
    </lineage>
</organism>
<dbReference type="AlphaFoldDB" id="L7JS56"/>
<keyword evidence="1" id="KW-0479">Metal-binding</keyword>
<dbReference type="Gene3D" id="3.40.50.300">
    <property type="entry name" value="P-loop containing nucleotide triphosphate hydrolases"/>
    <property type="match status" value="1"/>
</dbReference>
<dbReference type="GO" id="GO:0016226">
    <property type="term" value="P:iron-sulfur cluster assembly"/>
    <property type="evidence" value="ECO:0007669"/>
    <property type="project" value="InterPro"/>
</dbReference>
<protein>
    <submittedName>
        <fullName evidence="6">Putative ATPase</fullName>
    </submittedName>
</protein>
<dbReference type="EMBL" id="JH994073">
    <property type="protein sequence ID" value="ELQ74120.1"/>
    <property type="molecule type" value="Genomic_DNA"/>
</dbReference>
<name>L7JS56_TRAHO</name>
<reference evidence="6 7" key="1">
    <citation type="journal article" date="2012" name="PLoS Pathog.">
        <title>The genome of the obligate intracellular parasite Trachipleistophora hominis: new insights into microsporidian genome dynamics and reductive evolution.</title>
        <authorList>
            <person name="Heinz E."/>
            <person name="Williams T.A."/>
            <person name="Nakjang S."/>
            <person name="Noel C.J."/>
            <person name="Swan D.C."/>
            <person name="Goldberg A.V."/>
            <person name="Harris S.R."/>
            <person name="Weinmaier T."/>
            <person name="Markert S."/>
            <person name="Becher D."/>
            <person name="Bernhardt J."/>
            <person name="Dagan T."/>
            <person name="Hacker C."/>
            <person name="Lucocq J.M."/>
            <person name="Schweder T."/>
            <person name="Rattei T."/>
            <person name="Hall N."/>
            <person name="Hirt R.P."/>
            <person name="Embley T.M."/>
        </authorList>
    </citation>
    <scope>NUCLEOTIDE SEQUENCE [LARGE SCALE GENOMIC DNA]</scope>
</reference>
<dbReference type="InterPro" id="IPR019591">
    <property type="entry name" value="Mrp/NBP35_ATP-bd"/>
</dbReference>
<dbReference type="Proteomes" id="UP000011185">
    <property type="component" value="Unassembled WGS sequence"/>
</dbReference>
<dbReference type="Pfam" id="PF10609">
    <property type="entry name" value="ParA"/>
    <property type="match status" value="2"/>
</dbReference>
<dbReference type="PANTHER" id="PTHR23264">
    <property type="entry name" value="NUCLEOTIDE-BINDING PROTEIN NBP35 YEAST -RELATED"/>
    <property type="match status" value="1"/>
</dbReference>
<proteinExistence type="predicted"/>
<feature type="non-terminal residue" evidence="6">
    <location>
        <position position="1"/>
    </location>
</feature>
<sequence>PMLFISVVSGKGGVGKSTIAALIAAKLSKQAPTLLLDFDICGPSIGNIFPASGKVVKTRTGLKPLQVNNSSLYILSMSSLIKNDSSVIWRAPRKLQLYEMFYNSAYENILQNTTESDPDSYDILDKHNNIGNKTAQKNVTVDESCQLGYKYVVIDTPPGITIVHSFIKEKNTKILLVTTSQNVAISDSINTINFFGKISGIIENMSGLKCPNCKKITNIYSRNGGSQLAEEFNIPFYGTLEIDQNISQFIENGTLYENINSLGCNNVLDTVVRKLVGS</sequence>
<evidence type="ECO:0000256" key="5">
    <source>
        <dbReference type="ARBA" id="ARBA00023014"/>
    </source>
</evidence>
<dbReference type="InterPro" id="IPR027417">
    <property type="entry name" value="P-loop_NTPase"/>
</dbReference>
<dbReference type="GO" id="GO:0051536">
    <property type="term" value="F:iron-sulfur cluster binding"/>
    <property type="evidence" value="ECO:0007669"/>
    <property type="project" value="UniProtKB-KW"/>
</dbReference>
<dbReference type="OMA" id="CEGCPGQ"/>
<evidence type="ECO:0000256" key="3">
    <source>
        <dbReference type="ARBA" id="ARBA00022840"/>
    </source>
</evidence>
<dbReference type="InterPro" id="IPR033756">
    <property type="entry name" value="YlxH/NBP35"/>
</dbReference>
<keyword evidence="7" id="KW-1185">Reference proteome</keyword>
<evidence type="ECO:0000256" key="2">
    <source>
        <dbReference type="ARBA" id="ARBA00022741"/>
    </source>
</evidence>
<accession>L7JS56</accession>
<dbReference type="GO" id="GO:0005524">
    <property type="term" value="F:ATP binding"/>
    <property type="evidence" value="ECO:0007669"/>
    <property type="project" value="UniProtKB-KW"/>
</dbReference>
<dbReference type="InParanoid" id="L7JS56"/>
<dbReference type="GO" id="GO:0140663">
    <property type="term" value="F:ATP-dependent FeS chaperone activity"/>
    <property type="evidence" value="ECO:0007669"/>
    <property type="project" value="InterPro"/>
</dbReference>
<dbReference type="HOGENOM" id="CLU_024839_0_1_1"/>
<gene>
    <name evidence="6" type="ORF">THOM_2964</name>
</gene>
<evidence type="ECO:0000313" key="7">
    <source>
        <dbReference type="Proteomes" id="UP000011185"/>
    </source>
</evidence>
<evidence type="ECO:0000313" key="6">
    <source>
        <dbReference type="EMBL" id="ELQ74120.1"/>
    </source>
</evidence>
<keyword evidence="3" id="KW-0067">ATP-binding</keyword>
<keyword evidence="2" id="KW-0547">Nucleotide-binding</keyword>
<dbReference type="OrthoDB" id="1741334at2759"/>
<keyword evidence="4" id="KW-0408">Iron</keyword>
<keyword evidence="5" id="KW-0411">Iron-sulfur</keyword>
<dbReference type="VEuPathDB" id="MicrosporidiaDB:THOM_2964"/>
<evidence type="ECO:0000256" key="1">
    <source>
        <dbReference type="ARBA" id="ARBA00022723"/>
    </source>
</evidence>
<dbReference type="SUPFAM" id="SSF52540">
    <property type="entry name" value="P-loop containing nucleoside triphosphate hydrolases"/>
    <property type="match status" value="1"/>
</dbReference>
<dbReference type="STRING" id="72359.L7JS56"/>
<dbReference type="PANTHER" id="PTHR23264:SF21">
    <property type="entry name" value="NUCLEOTIDE BINDING PROTEIN 1-LIKE PROTEIN"/>
    <property type="match status" value="1"/>
</dbReference>